<sequence length="266" mass="30774">MSKSAPFVRKWSDAHSEPQYFNTQEDLEKHVFRDHVKSTELSSFIRVYRCIWEGCKEQLSNITKLEVITFSQCIYGITLNRSQSHLSARFRSSDEPHHHLIYRHIDSVMDYAGANYMTKHENGTFYSFYILKLKSYDMFYVFSLKIIKIIKRDDNRYYGKSNDEIIWETLCSYNDPKKVVVEFNAIKYHDEASEEISPNRRENSSAKNSPIVSTTSMGPFKATGILGPEIDLVAAADASAEITPYLLICGIYNNRLLVNNKNFKNG</sequence>
<evidence type="ECO:0000256" key="1">
    <source>
        <dbReference type="SAM" id="MobiDB-lite"/>
    </source>
</evidence>
<gene>
    <name evidence="2" type="ORF">RhiirA4_512171</name>
</gene>
<keyword evidence="3" id="KW-1185">Reference proteome</keyword>
<feature type="region of interest" description="Disordered" evidence="1">
    <location>
        <begin position="194"/>
        <end position="214"/>
    </location>
</feature>
<dbReference type="AlphaFoldDB" id="A0A2I1HHJ2"/>
<name>A0A2I1HHJ2_9GLOM</name>
<accession>A0A2I1HHJ2</accession>
<protein>
    <submittedName>
        <fullName evidence="2">Uncharacterized protein</fullName>
    </submittedName>
</protein>
<feature type="compositionally biased region" description="Basic and acidic residues" evidence="1">
    <location>
        <begin position="194"/>
        <end position="204"/>
    </location>
</feature>
<dbReference type="EMBL" id="LLXI01002961">
    <property type="protein sequence ID" value="PKY58338.1"/>
    <property type="molecule type" value="Genomic_DNA"/>
</dbReference>
<feature type="compositionally biased region" description="Polar residues" evidence="1">
    <location>
        <begin position="205"/>
        <end position="214"/>
    </location>
</feature>
<dbReference type="VEuPathDB" id="FungiDB:RhiirA1_473494"/>
<dbReference type="VEuPathDB" id="FungiDB:FUN_009594"/>
<evidence type="ECO:0000313" key="2">
    <source>
        <dbReference type="EMBL" id="PKY58338.1"/>
    </source>
</evidence>
<organism evidence="2 3">
    <name type="scientific">Rhizophagus irregularis</name>
    <dbReference type="NCBI Taxonomy" id="588596"/>
    <lineage>
        <taxon>Eukaryota</taxon>
        <taxon>Fungi</taxon>
        <taxon>Fungi incertae sedis</taxon>
        <taxon>Mucoromycota</taxon>
        <taxon>Glomeromycotina</taxon>
        <taxon>Glomeromycetes</taxon>
        <taxon>Glomerales</taxon>
        <taxon>Glomeraceae</taxon>
        <taxon>Rhizophagus</taxon>
    </lineage>
</organism>
<dbReference type="Proteomes" id="UP000234323">
    <property type="component" value="Unassembled WGS sequence"/>
</dbReference>
<dbReference type="VEuPathDB" id="FungiDB:RhiirFUN_021391"/>
<comment type="caution">
    <text evidence="2">The sequence shown here is derived from an EMBL/GenBank/DDBJ whole genome shotgun (WGS) entry which is preliminary data.</text>
</comment>
<proteinExistence type="predicted"/>
<reference evidence="2 3" key="1">
    <citation type="submission" date="2015-10" db="EMBL/GenBank/DDBJ databases">
        <title>Genome analyses suggest a sexual origin of heterokaryosis in a supposedly ancient asexual fungus.</title>
        <authorList>
            <person name="Ropars J."/>
            <person name="Sedzielewska K."/>
            <person name="Noel J."/>
            <person name="Charron P."/>
            <person name="Farinelli L."/>
            <person name="Marton T."/>
            <person name="Kruger M."/>
            <person name="Pelin A."/>
            <person name="Brachmann A."/>
            <person name="Corradi N."/>
        </authorList>
    </citation>
    <scope>NUCLEOTIDE SEQUENCE [LARGE SCALE GENOMIC DNA]</scope>
    <source>
        <strain evidence="2 3">A4</strain>
    </source>
</reference>
<evidence type="ECO:0000313" key="3">
    <source>
        <dbReference type="Proteomes" id="UP000234323"/>
    </source>
</evidence>